<comment type="caution">
    <text evidence="1">The sequence shown here is derived from an EMBL/GenBank/DDBJ whole genome shotgun (WGS) entry which is preliminary data.</text>
</comment>
<organism evidence="1 2">
    <name type="scientific">Candidozyma auris</name>
    <name type="common">Yeast</name>
    <name type="synonym">Candida auris</name>
    <dbReference type="NCBI Taxonomy" id="498019"/>
    <lineage>
        <taxon>Eukaryota</taxon>
        <taxon>Fungi</taxon>
        <taxon>Dikarya</taxon>
        <taxon>Ascomycota</taxon>
        <taxon>Saccharomycotina</taxon>
        <taxon>Pichiomycetes</taxon>
        <taxon>Metschnikowiaceae</taxon>
        <taxon>Candidozyma</taxon>
    </lineage>
</organism>
<dbReference type="AlphaFoldDB" id="A0A0L0NZG0"/>
<sequence>MGEGNKDRKNFLVKRGRGRKDKVSGRDCGLEGVVINLNEVEDWLEVD</sequence>
<protein>
    <submittedName>
        <fullName evidence="1">Uncharacterized protein</fullName>
    </submittedName>
</protein>
<evidence type="ECO:0000313" key="1">
    <source>
        <dbReference type="EMBL" id="KND99105.1"/>
    </source>
</evidence>
<evidence type="ECO:0000313" key="2">
    <source>
        <dbReference type="Proteomes" id="UP000037122"/>
    </source>
</evidence>
<dbReference type="VEuPathDB" id="FungiDB:QG37_04169"/>
<reference evidence="2" key="1">
    <citation type="journal article" date="2015" name="BMC Genomics">
        <title>Draft genome of a commonly misdiagnosed multidrug resistant pathogen Candida auris.</title>
        <authorList>
            <person name="Chatterjee S."/>
            <person name="Alampalli S.V."/>
            <person name="Nageshan R.K."/>
            <person name="Chettiar S.T."/>
            <person name="Joshi S."/>
            <person name="Tatu U.S."/>
        </authorList>
    </citation>
    <scope>NUCLEOTIDE SEQUENCE [LARGE SCALE GENOMIC DNA]</scope>
    <source>
        <strain evidence="2">6684</strain>
    </source>
</reference>
<dbReference type="EMBL" id="LGST01000027">
    <property type="protein sequence ID" value="KND99105.1"/>
    <property type="molecule type" value="Genomic_DNA"/>
</dbReference>
<gene>
    <name evidence="1" type="ORF">QG37_04169</name>
</gene>
<proteinExistence type="predicted"/>
<name>A0A0L0NZG0_CANAR</name>
<dbReference type="Proteomes" id="UP000037122">
    <property type="component" value="Unassembled WGS sequence"/>
</dbReference>
<accession>A0A0L0NZG0</accession>